<dbReference type="WBParaSite" id="PDA_v2.g23350.t1">
    <property type="protein sequence ID" value="PDA_v2.g23350.t1"/>
    <property type="gene ID" value="PDA_v2.g23350"/>
</dbReference>
<keyword evidence="1" id="KW-1185">Reference proteome</keyword>
<dbReference type="Proteomes" id="UP000887578">
    <property type="component" value="Unplaced"/>
</dbReference>
<proteinExistence type="predicted"/>
<name>A0A914PX28_9BILA</name>
<protein>
    <submittedName>
        <fullName evidence="2">Uncharacterized protein</fullName>
    </submittedName>
</protein>
<accession>A0A914PX28</accession>
<dbReference type="AlphaFoldDB" id="A0A914PX28"/>
<organism evidence="1 2">
    <name type="scientific">Panagrolaimus davidi</name>
    <dbReference type="NCBI Taxonomy" id="227884"/>
    <lineage>
        <taxon>Eukaryota</taxon>
        <taxon>Metazoa</taxon>
        <taxon>Ecdysozoa</taxon>
        <taxon>Nematoda</taxon>
        <taxon>Chromadorea</taxon>
        <taxon>Rhabditida</taxon>
        <taxon>Tylenchina</taxon>
        <taxon>Panagrolaimomorpha</taxon>
        <taxon>Panagrolaimoidea</taxon>
        <taxon>Panagrolaimidae</taxon>
        <taxon>Panagrolaimus</taxon>
    </lineage>
</organism>
<reference evidence="2" key="1">
    <citation type="submission" date="2022-11" db="UniProtKB">
        <authorList>
            <consortium name="WormBaseParasite"/>
        </authorList>
    </citation>
    <scope>IDENTIFICATION</scope>
</reference>
<sequence>MIHASEPDVAENVQLNDSFNPIFDEYFTKFLETESTNLEITAIQSFAETIPTDFIVSEDRYPILFKVLFKIKEISNKTIFDESLTVLKKLFWNLDYNKFLVQFWGCDEFKNRENGPIGFSFTEGSATIVLTGNLPKHERDVSKVDEKAVEAAWSMLLDVEATVTKMLENSFTNKAMNPFYTAVFRKLRCLGEFMIVIDGKNLPIFFHFYYQVFGNSDGNKLITGLTLLVNVCKSPKSKYLFVNFQFYIKTLLFR</sequence>
<evidence type="ECO:0000313" key="1">
    <source>
        <dbReference type="Proteomes" id="UP000887578"/>
    </source>
</evidence>
<evidence type="ECO:0000313" key="2">
    <source>
        <dbReference type="WBParaSite" id="PDA_v2.g23350.t1"/>
    </source>
</evidence>